<dbReference type="EMBL" id="GBXM01072985">
    <property type="protein sequence ID" value="JAH35592.1"/>
    <property type="molecule type" value="Transcribed_RNA"/>
</dbReference>
<protein>
    <submittedName>
        <fullName evidence="1">Uncharacterized protein</fullName>
    </submittedName>
</protein>
<reference evidence="1" key="2">
    <citation type="journal article" date="2015" name="Fish Shellfish Immunol.">
        <title>Early steps in the European eel (Anguilla anguilla)-Vibrio vulnificus interaction in the gills: Role of the RtxA13 toxin.</title>
        <authorList>
            <person name="Callol A."/>
            <person name="Pajuelo D."/>
            <person name="Ebbesson L."/>
            <person name="Teles M."/>
            <person name="MacKenzie S."/>
            <person name="Amaro C."/>
        </authorList>
    </citation>
    <scope>NUCLEOTIDE SEQUENCE</scope>
</reference>
<evidence type="ECO:0000313" key="1">
    <source>
        <dbReference type="EMBL" id="JAH35592.1"/>
    </source>
</evidence>
<organism evidence="1">
    <name type="scientific">Anguilla anguilla</name>
    <name type="common">European freshwater eel</name>
    <name type="synonym">Muraena anguilla</name>
    <dbReference type="NCBI Taxonomy" id="7936"/>
    <lineage>
        <taxon>Eukaryota</taxon>
        <taxon>Metazoa</taxon>
        <taxon>Chordata</taxon>
        <taxon>Craniata</taxon>
        <taxon>Vertebrata</taxon>
        <taxon>Euteleostomi</taxon>
        <taxon>Actinopterygii</taxon>
        <taxon>Neopterygii</taxon>
        <taxon>Teleostei</taxon>
        <taxon>Anguilliformes</taxon>
        <taxon>Anguillidae</taxon>
        <taxon>Anguilla</taxon>
    </lineage>
</organism>
<sequence length="29" mass="3394">MSIGYDWSLQTACHSCHHIVFSRRRSTTL</sequence>
<name>A0A0E9S304_ANGAN</name>
<reference evidence="1" key="1">
    <citation type="submission" date="2014-11" db="EMBL/GenBank/DDBJ databases">
        <authorList>
            <person name="Amaro Gonzalez C."/>
        </authorList>
    </citation>
    <scope>NUCLEOTIDE SEQUENCE</scope>
</reference>
<proteinExistence type="predicted"/>
<dbReference type="AlphaFoldDB" id="A0A0E9S304"/>
<accession>A0A0E9S304</accession>